<dbReference type="InParanoid" id="A0A0C3AA35"/>
<dbReference type="EMBL" id="KN822048">
    <property type="protein sequence ID" value="KIM61762.1"/>
    <property type="molecule type" value="Genomic_DNA"/>
</dbReference>
<accession>A0A0C3AA35</accession>
<name>A0A0C3AA35_9AGAM</name>
<protein>
    <recommendedName>
        <fullName evidence="3">Myb/SANT-like domain-containing protein</fullName>
    </recommendedName>
</protein>
<evidence type="ECO:0000313" key="1">
    <source>
        <dbReference type="EMBL" id="KIM61762.1"/>
    </source>
</evidence>
<reference evidence="2" key="2">
    <citation type="submission" date="2015-01" db="EMBL/GenBank/DDBJ databases">
        <title>Evolutionary Origins and Diversification of the Mycorrhizal Mutualists.</title>
        <authorList>
            <consortium name="DOE Joint Genome Institute"/>
            <consortium name="Mycorrhizal Genomics Consortium"/>
            <person name="Kohler A."/>
            <person name="Kuo A."/>
            <person name="Nagy L.G."/>
            <person name="Floudas D."/>
            <person name="Copeland A."/>
            <person name="Barry K.W."/>
            <person name="Cichocki N."/>
            <person name="Veneault-Fourrey C."/>
            <person name="LaButti K."/>
            <person name="Lindquist E.A."/>
            <person name="Lipzen A."/>
            <person name="Lundell T."/>
            <person name="Morin E."/>
            <person name="Murat C."/>
            <person name="Riley R."/>
            <person name="Ohm R."/>
            <person name="Sun H."/>
            <person name="Tunlid A."/>
            <person name="Henrissat B."/>
            <person name="Grigoriev I.V."/>
            <person name="Hibbett D.S."/>
            <person name="Martin F."/>
        </authorList>
    </citation>
    <scope>NUCLEOTIDE SEQUENCE [LARGE SCALE GENOMIC DNA]</scope>
    <source>
        <strain evidence="2">Foug A</strain>
    </source>
</reference>
<dbReference type="OrthoDB" id="2671340at2759"/>
<gene>
    <name evidence="1" type="ORF">SCLCIDRAFT_121138</name>
</gene>
<sequence length="94" mass="10517">SKGAVAPTAAEKTNHQKVPAIWSDNEECVLVLYLQEQAAGARDGLNFLKEYFQGATQHVTEKFPMQCGGEKNASTCHTKWTNIHLSYLCHHHYS</sequence>
<dbReference type="Proteomes" id="UP000053989">
    <property type="component" value="Unassembled WGS sequence"/>
</dbReference>
<dbReference type="STRING" id="1036808.A0A0C3AA35"/>
<reference evidence="1 2" key="1">
    <citation type="submission" date="2014-04" db="EMBL/GenBank/DDBJ databases">
        <authorList>
            <consortium name="DOE Joint Genome Institute"/>
            <person name="Kuo A."/>
            <person name="Kohler A."/>
            <person name="Nagy L.G."/>
            <person name="Floudas D."/>
            <person name="Copeland A."/>
            <person name="Barry K.W."/>
            <person name="Cichocki N."/>
            <person name="Veneault-Fourrey C."/>
            <person name="LaButti K."/>
            <person name="Lindquist E.A."/>
            <person name="Lipzen A."/>
            <person name="Lundell T."/>
            <person name="Morin E."/>
            <person name="Murat C."/>
            <person name="Sun H."/>
            <person name="Tunlid A."/>
            <person name="Henrissat B."/>
            <person name="Grigoriev I.V."/>
            <person name="Hibbett D.S."/>
            <person name="Martin F."/>
            <person name="Nordberg H.P."/>
            <person name="Cantor M.N."/>
            <person name="Hua S.X."/>
        </authorList>
    </citation>
    <scope>NUCLEOTIDE SEQUENCE [LARGE SCALE GENOMIC DNA]</scope>
    <source>
        <strain evidence="1 2">Foug A</strain>
    </source>
</reference>
<evidence type="ECO:0008006" key="3">
    <source>
        <dbReference type="Google" id="ProtNLM"/>
    </source>
</evidence>
<evidence type="ECO:0000313" key="2">
    <source>
        <dbReference type="Proteomes" id="UP000053989"/>
    </source>
</evidence>
<dbReference type="HOGENOM" id="CLU_2392045_0_0_1"/>
<keyword evidence="2" id="KW-1185">Reference proteome</keyword>
<feature type="non-terminal residue" evidence="1">
    <location>
        <position position="1"/>
    </location>
</feature>
<proteinExistence type="predicted"/>
<organism evidence="1 2">
    <name type="scientific">Scleroderma citrinum Foug A</name>
    <dbReference type="NCBI Taxonomy" id="1036808"/>
    <lineage>
        <taxon>Eukaryota</taxon>
        <taxon>Fungi</taxon>
        <taxon>Dikarya</taxon>
        <taxon>Basidiomycota</taxon>
        <taxon>Agaricomycotina</taxon>
        <taxon>Agaricomycetes</taxon>
        <taxon>Agaricomycetidae</taxon>
        <taxon>Boletales</taxon>
        <taxon>Sclerodermatineae</taxon>
        <taxon>Sclerodermataceae</taxon>
        <taxon>Scleroderma</taxon>
    </lineage>
</organism>
<dbReference type="AlphaFoldDB" id="A0A0C3AA35"/>